<evidence type="ECO:0000313" key="1">
    <source>
        <dbReference type="EMBL" id="ACB51448.1"/>
    </source>
</evidence>
<dbReference type="HOGENOM" id="CLU_1029900_0_0_3"/>
<evidence type="ECO:0008006" key="3">
    <source>
        <dbReference type="Google" id="ProtNLM"/>
    </source>
</evidence>
<dbReference type="AlphaFoldDB" id="B1WNL9"/>
<proteinExistence type="predicted"/>
<dbReference type="EMBL" id="CP000806">
    <property type="protein sequence ID" value="ACB51448.1"/>
    <property type="molecule type" value="Genomic_DNA"/>
</dbReference>
<gene>
    <name evidence="1" type="ordered locus">cce_2098</name>
</gene>
<name>B1WNL9_CROS5</name>
<dbReference type="KEGG" id="cyt:cce_2098"/>
<keyword evidence="2" id="KW-1185">Reference proteome</keyword>
<evidence type="ECO:0000313" key="2">
    <source>
        <dbReference type="Proteomes" id="UP000001203"/>
    </source>
</evidence>
<dbReference type="eggNOG" id="ENOG5032UWD">
    <property type="taxonomic scope" value="Bacteria"/>
</dbReference>
<dbReference type="Gene3D" id="3.90.550.10">
    <property type="entry name" value="Spore Coat Polysaccharide Biosynthesis Protein SpsA, Chain A"/>
    <property type="match status" value="1"/>
</dbReference>
<dbReference type="SUPFAM" id="SSF53448">
    <property type="entry name" value="Nucleotide-diphospho-sugar transferases"/>
    <property type="match status" value="1"/>
</dbReference>
<dbReference type="STRING" id="43989.cce_2098"/>
<protein>
    <recommendedName>
        <fullName evidence="3">Glycosyltransferase 2-like domain-containing protein</fullName>
    </recommendedName>
</protein>
<organism evidence="1 2">
    <name type="scientific">Crocosphaera subtropica (strain ATCC 51142 / BH68)</name>
    <name type="common">Cyanothece sp. (strain ATCC 51142)</name>
    <dbReference type="NCBI Taxonomy" id="43989"/>
    <lineage>
        <taxon>Bacteria</taxon>
        <taxon>Bacillati</taxon>
        <taxon>Cyanobacteriota</taxon>
        <taxon>Cyanophyceae</taxon>
        <taxon>Oscillatoriophycideae</taxon>
        <taxon>Chroococcales</taxon>
        <taxon>Aphanothecaceae</taxon>
        <taxon>Crocosphaera</taxon>
        <taxon>Crocosphaera subtropica</taxon>
    </lineage>
</organism>
<dbReference type="OrthoDB" id="582903at2"/>
<sequence>MTYTSNKLAEISLVSANFGNGLAYKDILLDWFKFLGGKPKEVVVVDGGSNQKTQEVYWDLYQYGLIDKLQLIQPNHPDNNKDTCYIQEYTVGAISSNPYVLFFKIDTLPYREGHDDWLDEAIDYLDREDVFAIGGSFNKPSKHHDAFDGWYFSHKCSLNFCLMKRSRFMAAMHEFANDYILAGFTGENPGEATNQARWLVEVALEKYIQNHNVYTLCKVEDKTWTIFHTNVQGEHLKETRERYLNREDIERFMNAGLDEGVATPGQGKYYGNFYGKPQISMIKRIRIFVGKTPLGSYWRRLKKTVLLNLVW</sequence>
<dbReference type="InterPro" id="IPR029044">
    <property type="entry name" value="Nucleotide-diphossugar_trans"/>
</dbReference>
<dbReference type="RefSeq" id="WP_009546852.1">
    <property type="nucleotide sequence ID" value="NC_010546.1"/>
</dbReference>
<reference evidence="1 2" key="1">
    <citation type="journal article" date="2008" name="Proc. Natl. Acad. Sci. U.S.A.">
        <title>The genome of Cyanothece 51142, a unicellular diazotrophic cyanobacterium important in the marine nitrogen cycle.</title>
        <authorList>
            <person name="Welsh E.A."/>
            <person name="Liberton M."/>
            <person name="Stoeckel J."/>
            <person name="Loh T."/>
            <person name="Elvitigala T."/>
            <person name="Wang C."/>
            <person name="Wollam A."/>
            <person name="Fulton R.S."/>
            <person name="Clifton S.W."/>
            <person name="Jacobs J.M."/>
            <person name="Aurora R."/>
            <person name="Ghosh B.K."/>
            <person name="Sherman L.A."/>
            <person name="Smith R.D."/>
            <person name="Wilson R.K."/>
            <person name="Pakrasi H.B."/>
        </authorList>
    </citation>
    <scope>NUCLEOTIDE SEQUENCE [LARGE SCALE GENOMIC DNA]</scope>
    <source>
        <strain evidence="2">ATCC 51142 / BH68</strain>
    </source>
</reference>
<accession>B1WNL9</accession>
<dbReference type="Proteomes" id="UP000001203">
    <property type="component" value="Chromosome circular"/>
</dbReference>